<dbReference type="InterPro" id="IPR043868">
    <property type="entry name" value="DUF5828"/>
</dbReference>
<dbReference type="STRING" id="767519.SAMN05216559_3981"/>
<evidence type="ECO:0000313" key="2">
    <source>
        <dbReference type="EMBL" id="SFS11954.1"/>
    </source>
</evidence>
<feature type="compositionally biased region" description="Basic and acidic residues" evidence="1">
    <location>
        <begin position="53"/>
        <end position="72"/>
    </location>
</feature>
<feature type="compositionally biased region" description="Basic and acidic residues" evidence="1">
    <location>
        <begin position="80"/>
        <end position="102"/>
    </location>
</feature>
<dbReference type="Proteomes" id="UP000199062">
    <property type="component" value="Unassembled WGS sequence"/>
</dbReference>
<proteinExistence type="predicted"/>
<dbReference type="OrthoDB" id="338444at2157"/>
<dbReference type="RefSeq" id="WP_089819006.1">
    <property type="nucleotide sequence ID" value="NZ_FOZK01000005.1"/>
</dbReference>
<feature type="compositionally biased region" description="Acidic residues" evidence="1">
    <location>
        <begin position="35"/>
        <end position="45"/>
    </location>
</feature>
<dbReference type="AlphaFoldDB" id="A0A1I6M8A8"/>
<keyword evidence="3" id="KW-1185">Reference proteome</keyword>
<protein>
    <submittedName>
        <fullName evidence="2">Uncharacterized protein</fullName>
    </submittedName>
</protein>
<organism evidence="2 3">
    <name type="scientific">Halomicrobium zhouii</name>
    <dbReference type="NCBI Taxonomy" id="767519"/>
    <lineage>
        <taxon>Archaea</taxon>
        <taxon>Methanobacteriati</taxon>
        <taxon>Methanobacteriota</taxon>
        <taxon>Stenosarchaea group</taxon>
        <taxon>Halobacteria</taxon>
        <taxon>Halobacteriales</taxon>
        <taxon>Haloarculaceae</taxon>
        <taxon>Halomicrobium</taxon>
    </lineage>
</organism>
<sequence>MKDIEESVSGFKRRGGWVDVVEHGERITQALHDLADDEDVEEEVGSDALDGFDEWRPKSHERLDDDVNEKTAEQASVGEGKGEKAGKDPDDDLRTAGEKLADSYENLDEPEDAVESWGESLDYVARAADSAGRKALRAVEDKVYKNVMTQIAPYYFDNELVSANLQRVNGDDRPEYVFEVNVNDDDLKERVSNRLADYETSVDRWHVNTEKETEVAQAAEGLEVTEEEVMAEPEKDPGGKTN</sequence>
<gene>
    <name evidence="2" type="ORF">SAMN05216559_3981</name>
</gene>
<evidence type="ECO:0000313" key="3">
    <source>
        <dbReference type="Proteomes" id="UP000199062"/>
    </source>
</evidence>
<name>A0A1I6M8A8_9EURY</name>
<accession>A0A1I6M8A8</accession>
<dbReference type="EMBL" id="FOZK01000005">
    <property type="protein sequence ID" value="SFS11954.1"/>
    <property type="molecule type" value="Genomic_DNA"/>
</dbReference>
<feature type="region of interest" description="Disordered" evidence="1">
    <location>
        <begin position="32"/>
        <end position="113"/>
    </location>
</feature>
<feature type="compositionally biased region" description="Basic and acidic residues" evidence="1">
    <location>
        <begin position="232"/>
        <end position="242"/>
    </location>
</feature>
<dbReference type="Pfam" id="PF19146">
    <property type="entry name" value="DUF5828"/>
    <property type="match status" value="1"/>
</dbReference>
<feature type="region of interest" description="Disordered" evidence="1">
    <location>
        <begin position="209"/>
        <end position="242"/>
    </location>
</feature>
<evidence type="ECO:0000256" key="1">
    <source>
        <dbReference type="SAM" id="MobiDB-lite"/>
    </source>
</evidence>
<reference evidence="2 3" key="1">
    <citation type="submission" date="2016-10" db="EMBL/GenBank/DDBJ databases">
        <authorList>
            <person name="de Groot N.N."/>
        </authorList>
    </citation>
    <scope>NUCLEOTIDE SEQUENCE [LARGE SCALE GENOMIC DNA]</scope>
    <source>
        <strain evidence="2 3">CGMCC 1.10457</strain>
    </source>
</reference>